<reference evidence="3" key="1">
    <citation type="submission" date="2017-02" db="UniProtKB">
        <authorList>
            <consortium name="WormBaseParasite"/>
        </authorList>
    </citation>
    <scope>IDENTIFICATION</scope>
</reference>
<reference evidence="1 2" key="2">
    <citation type="submission" date="2018-11" db="EMBL/GenBank/DDBJ databases">
        <authorList>
            <consortium name="Pathogen Informatics"/>
        </authorList>
    </citation>
    <scope>NUCLEOTIDE SEQUENCE [LARGE SCALE GENOMIC DNA]</scope>
</reference>
<protein>
    <submittedName>
        <fullName evidence="3">DUF433 domain-containing protein</fullName>
    </submittedName>
</protein>
<accession>A0A0N4YCS1</accession>
<keyword evidence="2" id="KW-1185">Reference proteome</keyword>
<evidence type="ECO:0000313" key="1">
    <source>
        <dbReference type="EMBL" id="VDL77954.1"/>
    </source>
</evidence>
<proteinExistence type="predicted"/>
<name>A0A0N4YCS1_NIPBR</name>
<sequence length="73" mass="7850">MSRRGGVCRQLPSGYGRGRVAKLPPKVIKSVGLVPPGAPVVILQTKVVHGAFSEMLSFFHEISDELRCLSECG</sequence>
<evidence type="ECO:0000313" key="2">
    <source>
        <dbReference type="Proteomes" id="UP000271162"/>
    </source>
</evidence>
<dbReference type="AlphaFoldDB" id="A0A0N4YCS1"/>
<dbReference type="EMBL" id="UYSL01021336">
    <property type="protein sequence ID" value="VDL77954.1"/>
    <property type="molecule type" value="Genomic_DNA"/>
</dbReference>
<organism evidence="3">
    <name type="scientific">Nippostrongylus brasiliensis</name>
    <name type="common">Rat hookworm</name>
    <dbReference type="NCBI Taxonomy" id="27835"/>
    <lineage>
        <taxon>Eukaryota</taxon>
        <taxon>Metazoa</taxon>
        <taxon>Ecdysozoa</taxon>
        <taxon>Nematoda</taxon>
        <taxon>Chromadorea</taxon>
        <taxon>Rhabditida</taxon>
        <taxon>Rhabditina</taxon>
        <taxon>Rhabditomorpha</taxon>
        <taxon>Strongyloidea</taxon>
        <taxon>Heligmosomidae</taxon>
        <taxon>Nippostrongylus</taxon>
    </lineage>
</organism>
<gene>
    <name evidence="1" type="ORF">NBR_LOCUS14365</name>
</gene>
<dbReference type="WBParaSite" id="NBR_0001436401-mRNA-1">
    <property type="protein sequence ID" value="NBR_0001436401-mRNA-1"/>
    <property type="gene ID" value="NBR_0001436401"/>
</dbReference>
<dbReference type="Proteomes" id="UP000271162">
    <property type="component" value="Unassembled WGS sequence"/>
</dbReference>
<evidence type="ECO:0000313" key="3">
    <source>
        <dbReference type="WBParaSite" id="NBR_0001436401-mRNA-1"/>
    </source>
</evidence>